<dbReference type="Gramene" id="MELO3C019586.2.1">
    <property type="protein sequence ID" value="MELO3C019586.2.1"/>
    <property type="gene ID" value="MELO3C019586.2"/>
</dbReference>
<organism evidence="1">
    <name type="scientific">Cucumis melo</name>
    <name type="common">Muskmelon</name>
    <dbReference type="NCBI Taxonomy" id="3656"/>
    <lineage>
        <taxon>Eukaryota</taxon>
        <taxon>Viridiplantae</taxon>
        <taxon>Streptophyta</taxon>
        <taxon>Embryophyta</taxon>
        <taxon>Tracheophyta</taxon>
        <taxon>Spermatophyta</taxon>
        <taxon>Magnoliopsida</taxon>
        <taxon>eudicotyledons</taxon>
        <taxon>Gunneridae</taxon>
        <taxon>Pentapetalae</taxon>
        <taxon>rosids</taxon>
        <taxon>fabids</taxon>
        <taxon>Cucurbitales</taxon>
        <taxon>Cucurbitaceae</taxon>
        <taxon>Benincaseae</taxon>
        <taxon>Cucumis</taxon>
    </lineage>
</organism>
<reference evidence="1" key="1">
    <citation type="submission" date="2023-03" db="UniProtKB">
        <authorList>
            <consortium name="EnsemblPlants"/>
        </authorList>
    </citation>
    <scope>IDENTIFICATION</scope>
</reference>
<dbReference type="AlphaFoldDB" id="A0A9I9DJU0"/>
<evidence type="ECO:0008006" key="2">
    <source>
        <dbReference type="Google" id="ProtNLM"/>
    </source>
</evidence>
<dbReference type="EnsemblPlants" id="MELO3C019586.2.1">
    <property type="protein sequence ID" value="MELO3C019586.2.1"/>
    <property type="gene ID" value="MELO3C019586.2"/>
</dbReference>
<protein>
    <recommendedName>
        <fullName evidence="2">Aminotransferase-like plant mobile domain-containing protein</fullName>
    </recommendedName>
</protein>
<accession>A0A9I9DJU0</accession>
<proteinExistence type="predicted"/>
<evidence type="ECO:0000313" key="1">
    <source>
        <dbReference type="EnsemblPlants" id="MELO3C019586.2.1"/>
    </source>
</evidence>
<sequence length="56" mass="6509">MAVLKRARLFDAVMTSLYTYDCNSYIVQAFCEVWCPSMNTIHISAGEMSILLWDLW</sequence>
<name>A0A9I9DJU0_CUCME</name>